<accession>X1JPR6</accession>
<comment type="caution">
    <text evidence="1">The sequence shown here is derived from an EMBL/GenBank/DDBJ whole genome shotgun (WGS) entry which is preliminary data.</text>
</comment>
<evidence type="ECO:0000313" key="1">
    <source>
        <dbReference type="EMBL" id="GAH96741.1"/>
    </source>
</evidence>
<protein>
    <submittedName>
        <fullName evidence="1">Uncharacterized protein</fullName>
    </submittedName>
</protein>
<organism evidence="1">
    <name type="scientific">marine sediment metagenome</name>
    <dbReference type="NCBI Taxonomy" id="412755"/>
    <lineage>
        <taxon>unclassified sequences</taxon>
        <taxon>metagenomes</taxon>
        <taxon>ecological metagenomes</taxon>
    </lineage>
</organism>
<dbReference type="EMBL" id="BARU01049847">
    <property type="protein sequence ID" value="GAH96741.1"/>
    <property type="molecule type" value="Genomic_DNA"/>
</dbReference>
<sequence>WVGNDAGFILDNVLPHLRLKQEQAKIAMECRELK</sequence>
<feature type="non-terminal residue" evidence="1">
    <location>
        <position position="1"/>
    </location>
</feature>
<dbReference type="AlphaFoldDB" id="X1JPR6"/>
<gene>
    <name evidence="1" type="ORF">S03H2_73074</name>
</gene>
<name>X1JPR6_9ZZZZ</name>
<proteinExistence type="predicted"/>
<reference evidence="1" key="1">
    <citation type="journal article" date="2014" name="Front. Microbiol.">
        <title>High frequency of phylogenetically diverse reductive dehalogenase-homologous genes in deep subseafloor sedimentary metagenomes.</title>
        <authorList>
            <person name="Kawai M."/>
            <person name="Futagami T."/>
            <person name="Toyoda A."/>
            <person name="Takaki Y."/>
            <person name="Nishi S."/>
            <person name="Hori S."/>
            <person name="Arai W."/>
            <person name="Tsubouchi T."/>
            <person name="Morono Y."/>
            <person name="Uchiyama I."/>
            <person name="Ito T."/>
            <person name="Fujiyama A."/>
            <person name="Inagaki F."/>
            <person name="Takami H."/>
        </authorList>
    </citation>
    <scope>NUCLEOTIDE SEQUENCE</scope>
    <source>
        <strain evidence="1">Expedition CK06-06</strain>
    </source>
</reference>
<feature type="non-terminal residue" evidence="1">
    <location>
        <position position="34"/>
    </location>
</feature>